<dbReference type="PANTHER" id="PTHR14614">
    <property type="entry name" value="HEPATOCELLULAR CARCINOMA-ASSOCIATED ANTIGEN"/>
    <property type="match status" value="1"/>
</dbReference>
<dbReference type="PANTHER" id="PTHR14614:SF164">
    <property type="entry name" value="HISTONE-ARGININE METHYLTRANSFERASE METTL23"/>
    <property type="match status" value="1"/>
</dbReference>
<dbReference type="Proteomes" id="UP000199337">
    <property type="component" value="Unassembled WGS sequence"/>
</dbReference>
<dbReference type="STRING" id="341036.SAMN05660649_00271"/>
<protein>
    <submittedName>
        <fullName evidence="5">Lysine methyltransferase</fullName>
    </submittedName>
</protein>
<dbReference type="OrthoDB" id="9784229at2"/>
<dbReference type="Gene3D" id="3.40.50.150">
    <property type="entry name" value="Vaccinia Virus protein VP39"/>
    <property type="match status" value="1"/>
</dbReference>
<keyword evidence="3" id="KW-0949">S-adenosyl-L-methionine</keyword>
<comment type="similarity">
    <text evidence="4">Belongs to the methyltransferase superfamily. METTL23 family.</text>
</comment>
<sequence>METRETSFELPGHTINLTVVKNVEELITDPTDEDKVPCWAEIWPAARGLSHWIWDNLRFEGEELLELGTGLGLPGIVCGLKGAKVTFSDFNPLALELAGLNAARNGLKDFKTFLGDWRNFKIDRHFSWVMGSDIFYDPKLNVHLLNVIRQVVSKGGNLLIAHPNRPATFDFINELCATAKTDQRDFVMPIIIDDPYFPYYEIHVHHIKFRSQ</sequence>
<evidence type="ECO:0000256" key="4">
    <source>
        <dbReference type="ARBA" id="ARBA00043988"/>
    </source>
</evidence>
<evidence type="ECO:0000313" key="5">
    <source>
        <dbReference type="EMBL" id="SFF97222.1"/>
    </source>
</evidence>
<evidence type="ECO:0000256" key="3">
    <source>
        <dbReference type="ARBA" id="ARBA00022691"/>
    </source>
</evidence>
<dbReference type="AlphaFoldDB" id="A0A1I2N0E0"/>
<keyword evidence="1 5" id="KW-0489">Methyltransferase</keyword>
<dbReference type="RefSeq" id="WP_092467945.1">
    <property type="nucleotide sequence ID" value="NZ_FOOX01000001.1"/>
</dbReference>
<keyword evidence="2 5" id="KW-0808">Transferase</keyword>
<keyword evidence="6" id="KW-1185">Reference proteome</keyword>
<organism evidence="5 6">
    <name type="scientific">Desulfotruncus arcticus DSM 17038</name>
    <dbReference type="NCBI Taxonomy" id="1121424"/>
    <lineage>
        <taxon>Bacteria</taxon>
        <taxon>Bacillati</taxon>
        <taxon>Bacillota</taxon>
        <taxon>Clostridia</taxon>
        <taxon>Eubacteriales</taxon>
        <taxon>Desulfallaceae</taxon>
        <taxon>Desulfotruncus</taxon>
    </lineage>
</organism>
<accession>A0A1I2N0E0</accession>
<dbReference type="GO" id="GO:0032259">
    <property type="term" value="P:methylation"/>
    <property type="evidence" value="ECO:0007669"/>
    <property type="project" value="UniProtKB-KW"/>
</dbReference>
<evidence type="ECO:0000256" key="1">
    <source>
        <dbReference type="ARBA" id="ARBA00022603"/>
    </source>
</evidence>
<dbReference type="GO" id="GO:0008168">
    <property type="term" value="F:methyltransferase activity"/>
    <property type="evidence" value="ECO:0007669"/>
    <property type="project" value="UniProtKB-KW"/>
</dbReference>
<proteinExistence type="inferred from homology"/>
<name>A0A1I2N0E0_9FIRM</name>
<dbReference type="Pfam" id="PF10294">
    <property type="entry name" value="Methyltransf_16"/>
    <property type="match status" value="1"/>
</dbReference>
<evidence type="ECO:0000313" key="6">
    <source>
        <dbReference type="Proteomes" id="UP000199337"/>
    </source>
</evidence>
<dbReference type="InterPro" id="IPR019410">
    <property type="entry name" value="Methyltransf_16"/>
</dbReference>
<reference evidence="6" key="1">
    <citation type="submission" date="2016-10" db="EMBL/GenBank/DDBJ databases">
        <authorList>
            <person name="Varghese N."/>
            <person name="Submissions S."/>
        </authorList>
    </citation>
    <scope>NUCLEOTIDE SEQUENCE [LARGE SCALE GENOMIC DNA]</scope>
    <source>
        <strain evidence="6">DSM 17038</strain>
    </source>
</reference>
<dbReference type="InterPro" id="IPR029063">
    <property type="entry name" value="SAM-dependent_MTases_sf"/>
</dbReference>
<gene>
    <name evidence="5" type="ORF">SAMN05660649_00271</name>
</gene>
<evidence type="ECO:0000256" key="2">
    <source>
        <dbReference type="ARBA" id="ARBA00022679"/>
    </source>
</evidence>
<dbReference type="SUPFAM" id="SSF53335">
    <property type="entry name" value="S-adenosyl-L-methionine-dependent methyltransferases"/>
    <property type="match status" value="1"/>
</dbReference>
<dbReference type="EMBL" id="FOOX01000001">
    <property type="protein sequence ID" value="SFF97222.1"/>
    <property type="molecule type" value="Genomic_DNA"/>
</dbReference>